<dbReference type="EMBL" id="CADCWE010000057">
    <property type="protein sequence ID" value="CAA9531209.1"/>
    <property type="molecule type" value="Genomic_DNA"/>
</dbReference>
<protein>
    <submittedName>
        <fullName evidence="1">Uncharacterized protein</fullName>
    </submittedName>
</protein>
<gene>
    <name evidence="1" type="ORF">AVDCRST_MAG73-973</name>
</gene>
<accession>A0A6J4TU62</accession>
<reference evidence="1" key="1">
    <citation type="submission" date="2020-02" db="EMBL/GenBank/DDBJ databases">
        <authorList>
            <person name="Meier V. D."/>
        </authorList>
    </citation>
    <scope>NUCLEOTIDE SEQUENCE</scope>
    <source>
        <strain evidence="1">AVDCRST_MAG73</strain>
    </source>
</reference>
<name>A0A6J4TU62_9BACT</name>
<dbReference type="AlphaFoldDB" id="A0A6J4TU62"/>
<evidence type="ECO:0000313" key="1">
    <source>
        <dbReference type="EMBL" id="CAA9531209.1"/>
    </source>
</evidence>
<sequence>MATQATDPPFRLESPRWARQPARGRVYRPLRGGRAVSGPAFGIMRWDRYLVEGTDGDGTAGGNQ</sequence>
<organism evidence="1">
    <name type="scientific">uncultured Thermomicrobiales bacterium</name>
    <dbReference type="NCBI Taxonomy" id="1645740"/>
    <lineage>
        <taxon>Bacteria</taxon>
        <taxon>Pseudomonadati</taxon>
        <taxon>Thermomicrobiota</taxon>
        <taxon>Thermomicrobia</taxon>
        <taxon>Thermomicrobiales</taxon>
        <taxon>environmental samples</taxon>
    </lineage>
</organism>
<proteinExistence type="predicted"/>